<accession>A0A9W4T8F6</accession>
<evidence type="ECO:0000313" key="1">
    <source>
        <dbReference type="EMBL" id="CAI2195666.1"/>
    </source>
</evidence>
<keyword evidence="2" id="KW-1185">Reference proteome</keyword>
<dbReference type="OrthoDB" id="2440915at2759"/>
<protein>
    <submittedName>
        <fullName evidence="1">4641_t:CDS:1</fullName>
    </submittedName>
</protein>
<dbReference type="EMBL" id="CAMKVN010012803">
    <property type="protein sequence ID" value="CAI2195666.1"/>
    <property type="molecule type" value="Genomic_DNA"/>
</dbReference>
<gene>
    <name evidence="1" type="ORF">FWILDA_LOCUS17192</name>
</gene>
<feature type="non-terminal residue" evidence="1">
    <location>
        <position position="194"/>
    </location>
</feature>
<dbReference type="InterPro" id="IPR012337">
    <property type="entry name" value="RNaseH-like_sf"/>
</dbReference>
<reference evidence="1" key="1">
    <citation type="submission" date="2022-08" db="EMBL/GenBank/DDBJ databases">
        <authorList>
            <person name="Kallberg Y."/>
            <person name="Tangrot J."/>
            <person name="Rosling A."/>
        </authorList>
    </citation>
    <scope>NUCLEOTIDE SEQUENCE</scope>
    <source>
        <strain evidence="1">Wild A</strain>
    </source>
</reference>
<evidence type="ECO:0000313" key="2">
    <source>
        <dbReference type="Proteomes" id="UP001153678"/>
    </source>
</evidence>
<comment type="caution">
    <text evidence="1">The sequence shown here is derived from an EMBL/GenBank/DDBJ whole genome shotgun (WGS) entry which is preliminary data.</text>
</comment>
<proteinExistence type="predicted"/>
<sequence length="194" mass="22966">LENLAKLDNKQFLRPIMDCKTRWNSTFKMINRACILKENIQMLLVKHPKLKDIFPSEYEWELFSDLDQFLYQFNEATIELLSQKYSIITHSRVILLAIKKDLEINYDNDYLLNDVFKTISKYKKYCFPKMISYEIQSPIRSLLEQQQQGVPIISTKKVSSFLKKLKGATSNIINENDKVHKYWISAEAEEDVEL</sequence>
<dbReference type="AlphaFoldDB" id="A0A9W4T8F6"/>
<dbReference type="SUPFAM" id="SSF53098">
    <property type="entry name" value="Ribonuclease H-like"/>
    <property type="match status" value="1"/>
</dbReference>
<name>A0A9W4T8F6_9GLOM</name>
<dbReference type="Proteomes" id="UP001153678">
    <property type="component" value="Unassembled WGS sequence"/>
</dbReference>
<organism evidence="1 2">
    <name type="scientific">Funneliformis geosporum</name>
    <dbReference type="NCBI Taxonomy" id="1117311"/>
    <lineage>
        <taxon>Eukaryota</taxon>
        <taxon>Fungi</taxon>
        <taxon>Fungi incertae sedis</taxon>
        <taxon>Mucoromycota</taxon>
        <taxon>Glomeromycotina</taxon>
        <taxon>Glomeromycetes</taxon>
        <taxon>Glomerales</taxon>
        <taxon>Glomeraceae</taxon>
        <taxon>Funneliformis</taxon>
    </lineage>
</organism>